<reference evidence="3" key="1">
    <citation type="submission" date="2025-08" db="UniProtKB">
        <authorList>
            <consortium name="Ensembl"/>
        </authorList>
    </citation>
    <scope>IDENTIFICATION</scope>
</reference>
<dbReference type="Ensembl" id="ENSSPUT00000010198.1">
    <property type="protein sequence ID" value="ENSSPUP00000009559.1"/>
    <property type="gene ID" value="ENSSPUG00000007423.1"/>
</dbReference>
<feature type="domain" description="Plastocyanin-like" evidence="2">
    <location>
        <begin position="72"/>
        <end position="109"/>
    </location>
</feature>
<protein>
    <recommendedName>
        <fullName evidence="2">Plastocyanin-like domain-containing protein</fullName>
    </recommendedName>
</protein>
<comment type="similarity">
    <text evidence="1">Belongs to the multicopper oxidase family.</text>
</comment>
<accession>A0A8D0GPE0</accession>
<dbReference type="Gene3D" id="2.60.40.420">
    <property type="entry name" value="Cupredoxins - blue copper proteins"/>
    <property type="match status" value="1"/>
</dbReference>
<dbReference type="AlphaFoldDB" id="A0A8D0GPE0"/>
<evidence type="ECO:0000313" key="4">
    <source>
        <dbReference type="Proteomes" id="UP000694392"/>
    </source>
</evidence>
<proteinExistence type="inferred from homology"/>
<dbReference type="InterPro" id="IPR011707">
    <property type="entry name" value="Cu-oxidase-like_N"/>
</dbReference>
<evidence type="ECO:0000256" key="1">
    <source>
        <dbReference type="ARBA" id="ARBA00010609"/>
    </source>
</evidence>
<sequence length="138" mass="15421">MINQSPNILNKLFIKNAYSNVGVCVCSLCRQASVFLQQGPDRIGRTYKKAVYTQYTDGSYSNTVEKPSWLGFLGPIVKAEVGDSITIHLKNFASRMYTLHPHGVKYTKENEDPPLLLYPPRSPHLTPADTLHPVQSVS</sequence>
<reference evidence="3" key="2">
    <citation type="submission" date="2025-09" db="UniProtKB">
        <authorList>
            <consortium name="Ensembl"/>
        </authorList>
    </citation>
    <scope>IDENTIFICATION</scope>
</reference>
<dbReference type="InterPro" id="IPR008972">
    <property type="entry name" value="Cupredoxin"/>
</dbReference>
<dbReference type="Pfam" id="PF07732">
    <property type="entry name" value="Cu-oxidase_3"/>
    <property type="match status" value="1"/>
</dbReference>
<name>A0A8D0GPE0_SPHPU</name>
<keyword evidence="4" id="KW-1185">Reference proteome</keyword>
<dbReference type="Proteomes" id="UP000694392">
    <property type="component" value="Unplaced"/>
</dbReference>
<dbReference type="GO" id="GO:0005507">
    <property type="term" value="F:copper ion binding"/>
    <property type="evidence" value="ECO:0007669"/>
    <property type="project" value="InterPro"/>
</dbReference>
<dbReference type="SUPFAM" id="SSF49503">
    <property type="entry name" value="Cupredoxins"/>
    <property type="match status" value="1"/>
</dbReference>
<organism evidence="3 4">
    <name type="scientific">Sphenodon punctatus</name>
    <name type="common">Tuatara</name>
    <name type="synonym">Hatteria punctata</name>
    <dbReference type="NCBI Taxonomy" id="8508"/>
    <lineage>
        <taxon>Eukaryota</taxon>
        <taxon>Metazoa</taxon>
        <taxon>Chordata</taxon>
        <taxon>Craniata</taxon>
        <taxon>Vertebrata</taxon>
        <taxon>Euteleostomi</taxon>
        <taxon>Lepidosauria</taxon>
        <taxon>Sphenodontia</taxon>
        <taxon>Sphenodontidae</taxon>
        <taxon>Sphenodon</taxon>
    </lineage>
</organism>
<dbReference type="GeneTree" id="ENSGT00940000155866"/>
<evidence type="ECO:0000313" key="3">
    <source>
        <dbReference type="Ensembl" id="ENSSPUP00000009559.1"/>
    </source>
</evidence>
<evidence type="ECO:0000259" key="2">
    <source>
        <dbReference type="Pfam" id="PF07732"/>
    </source>
</evidence>